<feature type="non-terminal residue" evidence="2">
    <location>
        <position position="72"/>
    </location>
</feature>
<feature type="transmembrane region" description="Helical" evidence="1">
    <location>
        <begin position="16"/>
        <end position="34"/>
    </location>
</feature>
<evidence type="ECO:0000313" key="2">
    <source>
        <dbReference type="EMBL" id="GAI64733.1"/>
    </source>
</evidence>
<gene>
    <name evidence="2" type="ORF">S12H4_10639</name>
</gene>
<organism evidence="2">
    <name type="scientific">marine sediment metagenome</name>
    <dbReference type="NCBI Taxonomy" id="412755"/>
    <lineage>
        <taxon>unclassified sequences</taxon>
        <taxon>metagenomes</taxon>
        <taxon>ecological metagenomes</taxon>
    </lineage>
</organism>
<keyword evidence="1" id="KW-0812">Transmembrane</keyword>
<sequence>MSVDGGSRRRFLENCLYLAVAGCGYPILYHLLGCKREERAKARISADFVPAYVALHKTGELSKRGQELWSRM</sequence>
<keyword evidence="1" id="KW-1133">Transmembrane helix</keyword>
<accession>X1Q923</accession>
<keyword evidence="1" id="KW-0472">Membrane</keyword>
<reference evidence="2" key="1">
    <citation type="journal article" date="2014" name="Front. Microbiol.">
        <title>High frequency of phylogenetically diverse reductive dehalogenase-homologous genes in deep subseafloor sedimentary metagenomes.</title>
        <authorList>
            <person name="Kawai M."/>
            <person name="Futagami T."/>
            <person name="Toyoda A."/>
            <person name="Takaki Y."/>
            <person name="Nishi S."/>
            <person name="Hori S."/>
            <person name="Arai W."/>
            <person name="Tsubouchi T."/>
            <person name="Morono Y."/>
            <person name="Uchiyama I."/>
            <person name="Ito T."/>
            <person name="Fujiyama A."/>
            <person name="Inagaki F."/>
            <person name="Takami H."/>
        </authorList>
    </citation>
    <scope>NUCLEOTIDE SEQUENCE</scope>
    <source>
        <strain evidence="2">Expedition CK06-06</strain>
    </source>
</reference>
<dbReference type="AlphaFoldDB" id="X1Q923"/>
<evidence type="ECO:0000256" key="1">
    <source>
        <dbReference type="SAM" id="Phobius"/>
    </source>
</evidence>
<dbReference type="EMBL" id="BARW01004592">
    <property type="protein sequence ID" value="GAI64733.1"/>
    <property type="molecule type" value="Genomic_DNA"/>
</dbReference>
<proteinExistence type="predicted"/>
<name>X1Q923_9ZZZZ</name>
<protein>
    <submittedName>
        <fullName evidence="2">Uncharacterized protein</fullName>
    </submittedName>
</protein>
<comment type="caution">
    <text evidence="2">The sequence shown here is derived from an EMBL/GenBank/DDBJ whole genome shotgun (WGS) entry which is preliminary data.</text>
</comment>